<keyword evidence="4" id="KW-0410">Iron transport</keyword>
<evidence type="ECO:0000256" key="8">
    <source>
        <dbReference type="ARBA" id="ARBA00023077"/>
    </source>
</evidence>
<evidence type="ECO:0000313" key="15">
    <source>
        <dbReference type="Proteomes" id="UP000015525"/>
    </source>
</evidence>
<sequence length="851" mass="90942">MKSQKGKLRICLGVSVIGLLSTAAHGQELAQTDPSPAIADIVVTANRREQAQQKVPTAITAYDANRLREQSVATAADLVGKVPSVQVSSNASQRSTEIIVIRGQGQTYLSPIGVVQYFGEVPLIQGGIVAVQGGPGTFFDLESLQVLRGPQGTLFGRNTTGGAVLLGPKKPGKEFGGYVQAQFGNYNDREFEGAIDLPVVSDRLLVRIAGKKVDRDGFTKDVGPAAYGLSDICISNPAGCFGPRSPGFAGKDYDDRHYWHARIGVTFRPVDGVENYLVGYYAKSHDNGTGFVFDNISTVTPLNVTNIAANLAYQRPLGNIFDPAIAAQVLAAQKRLGVRKTAMNTDQFTRLKSWGLIDTLSVDLTDSLTFRNIVSYQRLTQDYNWDLDGSLLPILSQQAPTVPAGSPWAPAGSKAHITNLSQITEEAQIQGKFLDGKLNTVVGFYYSYVKPESVQGTGSFNSADYNPGSFYDIRTRSLAGYAQASLDLGAVTPGLDRLTVTGGIRVTNDRIKGSRYATNFLLLPGGAATLDTTEPTWTIGLDYQATSRVLLYGKVTRGYKAGSFNYAAPSQESLTSKPEFVTNYEIGAKTDFQVGGVPVRVNVNGYHLDYKGLQRAQAFSVANGNLVNGVCIGFDGQPNGSSSCVDQGAIVVNAQAARINGIEVETAIRPARGLEIAANYSYMDAKYKRYALPLAPDPLARVVQGCGGPVAVPFPGQPTASVDLSCAPFQLAPKHLFNLNGRYSSALPNSAGTLVLAASYSYVGRTYNSSSTLPSDDPNVWVKAYGLVNASVELNGIGGSGLDARLFVTNLTDKVYRVNAYSGLNTATGFTNSTYGEPRMYGVSLRYRFGG</sequence>
<dbReference type="PANTHER" id="PTHR32552:SF81">
    <property type="entry name" value="TONB-DEPENDENT OUTER MEMBRANE RECEPTOR"/>
    <property type="match status" value="1"/>
</dbReference>
<dbReference type="PROSITE" id="PS52016">
    <property type="entry name" value="TONB_DEPENDENT_REC_3"/>
    <property type="match status" value="1"/>
</dbReference>
<keyword evidence="9 11" id="KW-0472">Membrane</keyword>
<dbReference type="Gene3D" id="2.170.130.10">
    <property type="entry name" value="TonB-dependent receptor, plug domain"/>
    <property type="match status" value="1"/>
</dbReference>
<reference evidence="14 15" key="1">
    <citation type="journal article" date="2013" name="Genome Announc.">
        <title>Draft Genome Sequence of Sphingobium quisquiliarum Strain P25T, a Novel Hexachlorocyclohexane (HCH)-Degrading Bacterium Isolated from an HCH Dumpsite.</title>
        <authorList>
            <person name="Kumar Singh A."/>
            <person name="Sangwan N."/>
            <person name="Sharma A."/>
            <person name="Gupta V."/>
            <person name="Khurana J.P."/>
            <person name="Lal R."/>
        </authorList>
    </citation>
    <scope>NUCLEOTIDE SEQUENCE [LARGE SCALE GENOMIC DNA]</scope>
    <source>
        <strain evidence="14 15">P25</strain>
    </source>
</reference>
<dbReference type="InterPro" id="IPR036942">
    <property type="entry name" value="Beta-barrel_TonB_sf"/>
</dbReference>
<keyword evidence="7" id="KW-0406">Ion transport</keyword>
<evidence type="ECO:0000256" key="11">
    <source>
        <dbReference type="PROSITE-ProRule" id="PRU01360"/>
    </source>
</evidence>
<evidence type="ECO:0000256" key="3">
    <source>
        <dbReference type="ARBA" id="ARBA00022452"/>
    </source>
</evidence>
<evidence type="ECO:0000256" key="12">
    <source>
        <dbReference type="SAM" id="SignalP"/>
    </source>
</evidence>
<dbReference type="Gene3D" id="2.40.170.20">
    <property type="entry name" value="TonB-dependent receptor, beta-barrel domain"/>
    <property type="match status" value="1"/>
</dbReference>
<dbReference type="AlphaFoldDB" id="T0I1I2"/>
<feature type="chain" id="PRO_5004564911" description="TonB-dependent receptor plug domain-containing protein" evidence="12">
    <location>
        <begin position="27"/>
        <end position="851"/>
    </location>
</feature>
<evidence type="ECO:0000256" key="9">
    <source>
        <dbReference type="ARBA" id="ARBA00023136"/>
    </source>
</evidence>
<keyword evidence="12" id="KW-0732">Signal</keyword>
<evidence type="ECO:0000256" key="5">
    <source>
        <dbReference type="ARBA" id="ARBA00022692"/>
    </source>
</evidence>
<keyword evidence="10 11" id="KW-0998">Cell outer membrane</keyword>
<evidence type="ECO:0000256" key="7">
    <source>
        <dbReference type="ARBA" id="ARBA00023065"/>
    </source>
</evidence>
<dbReference type="Pfam" id="PF07715">
    <property type="entry name" value="Plug"/>
    <property type="match status" value="1"/>
</dbReference>
<organism evidence="14 15">
    <name type="scientific">Sphingobium quisquiliarum P25</name>
    <dbReference type="NCBI Taxonomy" id="1329909"/>
    <lineage>
        <taxon>Bacteria</taxon>
        <taxon>Pseudomonadati</taxon>
        <taxon>Pseudomonadota</taxon>
        <taxon>Alphaproteobacteria</taxon>
        <taxon>Sphingomonadales</taxon>
        <taxon>Sphingomonadaceae</taxon>
        <taxon>Sphingobium</taxon>
    </lineage>
</organism>
<dbReference type="PATRIC" id="fig|1329909.3.peg.2483"/>
<keyword evidence="5 11" id="KW-0812">Transmembrane</keyword>
<comment type="caution">
    <text evidence="14">The sequence shown here is derived from an EMBL/GenBank/DDBJ whole genome shotgun (WGS) entry which is preliminary data.</text>
</comment>
<name>T0I1I2_9SPHN</name>
<evidence type="ECO:0000256" key="10">
    <source>
        <dbReference type="ARBA" id="ARBA00023237"/>
    </source>
</evidence>
<dbReference type="GO" id="GO:0006826">
    <property type="term" value="P:iron ion transport"/>
    <property type="evidence" value="ECO:0007669"/>
    <property type="project" value="UniProtKB-KW"/>
</dbReference>
<protein>
    <recommendedName>
        <fullName evidence="13">TonB-dependent receptor plug domain-containing protein</fullName>
    </recommendedName>
</protein>
<feature type="domain" description="TonB-dependent receptor plug" evidence="13">
    <location>
        <begin position="52"/>
        <end position="163"/>
    </location>
</feature>
<dbReference type="Proteomes" id="UP000015525">
    <property type="component" value="Unassembled WGS sequence"/>
</dbReference>
<dbReference type="PANTHER" id="PTHR32552">
    <property type="entry name" value="FERRICHROME IRON RECEPTOR-RELATED"/>
    <property type="match status" value="1"/>
</dbReference>
<keyword evidence="2 11" id="KW-0813">Transport</keyword>
<evidence type="ECO:0000313" key="14">
    <source>
        <dbReference type="EMBL" id="EQB05525.1"/>
    </source>
</evidence>
<evidence type="ECO:0000259" key="13">
    <source>
        <dbReference type="Pfam" id="PF07715"/>
    </source>
</evidence>
<keyword evidence="8" id="KW-0798">TonB box</keyword>
<dbReference type="InterPro" id="IPR012910">
    <property type="entry name" value="Plug_dom"/>
</dbReference>
<dbReference type="SUPFAM" id="SSF56935">
    <property type="entry name" value="Porins"/>
    <property type="match status" value="1"/>
</dbReference>
<evidence type="ECO:0000256" key="2">
    <source>
        <dbReference type="ARBA" id="ARBA00022448"/>
    </source>
</evidence>
<gene>
    <name evidence="14" type="ORF">L288_12835</name>
</gene>
<accession>T0I1I2</accession>
<feature type="signal peptide" evidence="12">
    <location>
        <begin position="1"/>
        <end position="26"/>
    </location>
</feature>
<evidence type="ECO:0000256" key="4">
    <source>
        <dbReference type="ARBA" id="ARBA00022496"/>
    </source>
</evidence>
<dbReference type="EMBL" id="ATHO01000109">
    <property type="protein sequence ID" value="EQB05525.1"/>
    <property type="molecule type" value="Genomic_DNA"/>
</dbReference>
<dbReference type="InterPro" id="IPR039426">
    <property type="entry name" value="TonB-dep_rcpt-like"/>
</dbReference>
<evidence type="ECO:0000256" key="6">
    <source>
        <dbReference type="ARBA" id="ARBA00023004"/>
    </source>
</evidence>
<dbReference type="RefSeq" id="WP_021238785.1">
    <property type="nucleotide sequence ID" value="NZ_ATHO01000109.1"/>
</dbReference>
<dbReference type="InterPro" id="IPR037066">
    <property type="entry name" value="Plug_dom_sf"/>
</dbReference>
<comment type="similarity">
    <text evidence="11">Belongs to the TonB-dependent receptor family.</text>
</comment>
<evidence type="ECO:0000256" key="1">
    <source>
        <dbReference type="ARBA" id="ARBA00004571"/>
    </source>
</evidence>
<comment type="subcellular location">
    <subcellularLocation>
        <location evidence="1 11">Cell outer membrane</location>
        <topology evidence="1 11">Multi-pass membrane protein</topology>
    </subcellularLocation>
</comment>
<keyword evidence="6" id="KW-0408">Iron</keyword>
<proteinExistence type="inferred from homology"/>
<keyword evidence="3 11" id="KW-1134">Transmembrane beta strand</keyword>
<dbReference type="GO" id="GO:0009279">
    <property type="term" value="C:cell outer membrane"/>
    <property type="evidence" value="ECO:0007669"/>
    <property type="project" value="UniProtKB-SubCell"/>
</dbReference>
<keyword evidence="15" id="KW-1185">Reference proteome</keyword>